<proteinExistence type="predicted"/>
<accession>A0ACD3A1B0</accession>
<gene>
    <name evidence="1" type="ORF">BDN72DRAFT_906064</name>
</gene>
<organism evidence="1 2">
    <name type="scientific">Pluteus cervinus</name>
    <dbReference type="NCBI Taxonomy" id="181527"/>
    <lineage>
        <taxon>Eukaryota</taxon>
        <taxon>Fungi</taxon>
        <taxon>Dikarya</taxon>
        <taxon>Basidiomycota</taxon>
        <taxon>Agaricomycotina</taxon>
        <taxon>Agaricomycetes</taxon>
        <taxon>Agaricomycetidae</taxon>
        <taxon>Agaricales</taxon>
        <taxon>Pluteineae</taxon>
        <taxon>Pluteaceae</taxon>
        <taxon>Pluteus</taxon>
    </lineage>
</organism>
<dbReference type="Proteomes" id="UP000308600">
    <property type="component" value="Unassembled WGS sequence"/>
</dbReference>
<evidence type="ECO:0000313" key="2">
    <source>
        <dbReference type="Proteomes" id="UP000308600"/>
    </source>
</evidence>
<keyword evidence="2" id="KW-1185">Reference proteome</keyword>
<protein>
    <submittedName>
        <fullName evidence="1">Uncharacterized protein</fullName>
    </submittedName>
</protein>
<name>A0ACD3A1B0_9AGAR</name>
<evidence type="ECO:0000313" key="1">
    <source>
        <dbReference type="EMBL" id="TFK59210.1"/>
    </source>
</evidence>
<sequence>MSARRKGKQRKVLNDEPPAPTTPDTPSALSSLLAATPNLTAGDSALASLAAATSSFTAGGESALALAAANLSGSPFSFGDGGTTSLLRCLFGMGELKAGTENVSPPRQAADIPSIPLAVQGDLRTPAQPDISPQSDNISSDQHPATTPIAIPAAIPQANLTEGIWPALSLSSQSAPAAPSHADIRLHPVSAPSLQDRIFPTGIKLPSIQSLLNIGTGYPSEPSGGHPYSGSPVPHHSLPPILQTRGRELYLPSSTIHSAVPPPPAFPSLSSSGFANPQRSVSSLTSRPRTPTSVTAGSTPDFGSRRSVSLNSPPRQPLPTTRPNSSTQTRAPTWGQQPTTVTPQASSSKSKPPGKDDSVSGGNIRPQTPPPKPGTVRVTLIATPTEPDKPDLSKARPTHSFKAAFWHHLSPESRFPVRESGPERWINETVLSRFSLDTPPSPDDLAFLDQSIHNMQAVYPTDPYTSSITQDLVSTLRRLHDAGRRLRESEDIWNMCDILDTQLDELSKELQDQGVAMDQMRPVMYALKEVQEKMGQ</sequence>
<dbReference type="EMBL" id="ML209047">
    <property type="protein sequence ID" value="TFK59210.1"/>
    <property type="molecule type" value="Genomic_DNA"/>
</dbReference>
<reference evidence="1 2" key="1">
    <citation type="journal article" date="2019" name="Nat. Ecol. Evol.">
        <title>Megaphylogeny resolves global patterns of mushroom evolution.</title>
        <authorList>
            <person name="Varga T."/>
            <person name="Krizsan K."/>
            <person name="Foldi C."/>
            <person name="Dima B."/>
            <person name="Sanchez-Garcia M."/>
            <person name="Sanchez-Ramirez S."/>
            <person name="Szollosi G.J."/>
            <person name="Szarkandi J.G."/>
            <person name="Papp V."/>
            <person name="Albert L."/>
            <person name="Andreopoulos W."/>
            <person name="Angelini C."/>
            <person name="Antonin V."/>
            <person name="Barry K.W."/>
            <person name="Bougher N.L."/>
            <person name="Buchanan P."/>
            <person name="Buyck B."/>
            <person name="Bense V."/>
            <person name="Catcheside P."/>
            <person name="Chovatia M."/>
            <person name="Cooper J."/>
            <person name="Damon W."/>
            <person name="Desjardin D."/>
            <person name="Finy P."/>
            <person name="Geml J."/>
            <person name="Haridas S."/>
            <person name="Hughes K."/>
            <person name="Justo A."/>
            <person name="Karasinski D."/>
            <person name="Kautmanova I."/>
            <person name="Kiss B."/>
            <person name="Kocsube S."/>
            <person name="Kotiranta H."/>
            <person name="LaButti K.M."/>
            <person name="Lechner B.E."/>
            <person name="Liimatainen K."/>
            <person name="Lipzen A."/>
            <person name="Lukacs Z."/>
            <person name="Mihaltcheva S."/>
            <person name="Morgado L.N."/>
            <person name="Niskanen T."/>
            <person name="Noordeloos M.E."/>
            <person name="Ohm R.A."/>
            <person name="Ortiz-Santana B."/>
            <person name="Ovrebo C."/>
            <person name="Racz N."/>
            <person name="Riley R."/>
            <person name="Savchenko A."/>
            <person name="Shiryaev A."/>
            <person name="Soop K."/>
            <person name="Spirin V."/>
            <person name="Szebenyi C."/>
            <person name="Tomsovsky M."/>
            <person name="Tulloss R.E."/>
            <person name="Uehling J."/>
            <person name="Grigoriev I.V."/>
            <person name="Vagvolgyi C."/>
            <person name="Papp T."/>
            <person name="Martin F.M."/>
            <person name="Miettinen O."/>
            <person name="Hibbett D.S."/>
            <person name="Nagy L.G."/>
        </authorList>
    </citation>
    <scope>NUCLEOTIDE SEQUENCE [LARGE SCALE GENOMIC DNA]</scope>
    <source>
        <strain evidence="1 2">NL-1719</strain>
    </source>
</reference>